<dbReference type="GO" id="GO:0006307">
    <property type="term" value="P:DNA alkylation repair"/>
    <property type="evidence" value="ECO:0007669"/>
    <property type="project" value="UniProtKB-UniRule"/>
</dbReference>
<dbReference type="InterPro" id="IPR023546">
    <property type="entry name" value="MGMT"/>
</dbReference>
<keyword evidence="6 9" id="KW-0227">DNA damage</keyword>
<dbReference type="AlphaFoldDB" id="A0A1M6A4F3"/>
<comment type="catalytic activity">
    <reaction evidence="1 9">
        <text>a 4-O-methyl-thymidine in DNA + L-cysteinyl-[protein] = a thymidine in DNA + S-methyl-L-cysteinyl-[protein]</text>
        <dbReference type="Rhea" id="RHEA:53428"/>
        <dbReference type="Rhea" id="RHEA-COMP:10131"/>
        <dbReference type="Rhea" id="RHEA-COMP:10132"/>
        <dbReference type="Rhea" id="RHEA-COMP:13555"/>
        <dbReference type="Rhea" id="RHEA-COMP:13556"/>
        <dbReference type="ChEBI" id="CHEBI:29950"/>
        <dbReference type="ChEBI" id="CHEBI:82612"/>
        <dbReference type="ChEBI" id="CHEBI:137386"/>
        <dbReference type="ChEBI" id="CHEBI:137387"/>
        <dbReference type="EC" id="2.1.1.63"/>
    </reaction>
</comment>
<comment type="subcellular location">
    <subcellularLocation>
        <location evidence="9">Cytoplasm</location>
    </subcellularLocation>
</comment>
<dbReference type="NCBIfam" id="TIGR00589">
    <property type="entry name" value="ogt"/>
    <property type="match status" value="1"/>
</dbReference>
<evidence type="ECO:0000256" key="3">
    <source>
        <dbReference type="ARBA" id="ARBA00022490"/>
    </source>
</evidence>
<dbReference type="RefSeq" id="WP_073992368.1">
    <property type="nucleotide sequence ID" value="NZ_FQYT01000002.1"/>
</dbReference>
<dbReference type="EMBL" id="FQYT01000002">
    <property type="protein sequence ID" value="SHI31358.1"/>
    <property type="molecule type" value="Genomic_DNA"/>
</dbReference>
<dbReference type="PANTHER" id="PTHR10815:SF5">
    <property type="entry name" value="METHYLATED-DNA--PROTEIN-CYSTEINE METHYLTRANSFERASE"/>
    <property type="match status" value="1"/>
</dbReference>
<keyword evidence="7 9" id="KW-0234">DNA repair</keyword>
<keyword evidence="4 9" id="KW-0489">Methyltransferase</keyword>
<dbReference type="FunFam" id="1.10.10.10:FF:000214">
    <property type="entry name" value="Methylated-DNA--protein-cysteine methyltransferase"/>
    <property type="match status" value="1"/>
</dbReference>
<dbReference type="GO" id="GO:0032259">
    <property type="term" value="P:methylation"/>
    <property type="evidence" value="ECO:0007669"/>
    <property type="project" value="UniProtKB-KW"/>
</dbReference>
<evidence type="ECO:0000256" key="2">
    <source>
        <dbReference type="ARBA" id="ARBA00008711"/>
    </source>
</evidence>
<comment type="similarity">
    <text evidence="2 9">Belongs to the MGMT family.</text>
</comment>
<feature type="domain" description="Methylguanine DNA methyltransferase ribonuclease-like" evidence="11">
    <location>
        <begin position="5"/>
        <end position="68"/>
    </location>
</feature>
<dbReference type="SUPFAM" id="SSF53155">
    <property type="entry name" value="Methylated DNA-protein cysteine methyltransferase domain"/>
    <property type="match status" value="1"/>
</dbReference>
<evidence type="ECO:0000259" key="10">
    <source>
        <dbReference type="Pfam" id="PF01035"/>
    </source>
</evidence>
<evidence type="ECO:0000256" key="9">
    <source>
        <dbReference type="HAMAP-Rule" id="MF_00772"/>
    </source>
</evidence>
<dbReference type="Gene3D" id="3.30.160.70">
    <property type="entry name" value="Methylated DNA-protein cysteine methyltransferase domain"/>
    <property type="match status" value="1"/>
</dbReference>
<dbReference type="HAMAP" id="MF_00772">
    <property type="entry name" value="OGT"/>
    <property type="match status" value="1"/>
</dbReference>
<dbReference type="CDD" id="cd06445">
    <property type="entry name" value="ATase"/>
    <property type="match status" value="1"/>
</dbReference>
<protein>
    <recommendedName>
        <fullName evidence="9">Methylated-DNA--protein-cysteine methyltransferase</fullName>
        <ecNumber evidence="9">2.1.1.63</ecNumber>
    </recommendedName>
    <alternativeName>
        <fullName evidence="9">6-O-methylguanine-DNA methyltransferase</fullName>
        <shortName evidence="9">MGMT</shortName>
    </alternativeName>
    <alternativeName>
        <fullName evidence="9">O-6-methylguanine-DNA-alkyltransferase</fullName>
    </alternativeName>
</protein>
<dbReference type="OrthoDB" id="9802228at2"/>
<dbReference type="InterPro" id="IPR036631">
    <property type="entry name" value="MGMT_N_sf"/>
</dbReference>
<reference evidence="12 13" key="1">
    <citation type="submission" date="2016-11" db="EMBL/GenBank/DDBJ databases">
        <authorList>
            <person name="Jaros S."/>
            <person name="Januszkiewicz K."/>
            <person name="Wedrychowicz H."/>
        </authorList>
    </citation>
    <scope>NUCLEOTIDE SEQUENCE [LARGE SCALE GENOMIC DNA]</scope>
    <source>
        <strain evidence="12 13">DSM 15970</strain>
    </source>
</reference>
<accession>A0A1M6A4F3</accession>
<dbReference type="SUPFAM" id="SSF46767">
    <property type="entry name" value="Methylated DNA-protein cysteine methyltransferase, C-terminal domain"/>
    <property type="match status" value="1"/>
</dbReference>
<dbReference type="GO" id="GO:0005737">
    <property type="term" value="C:cytoplasm"/>
    <property type="evidence" value="ECO:0007669"/>
    <property type="project" value="UniProtKB-SubCell"/>
</dbReference>
<dbReference type="Pfam" id="PF02870">
    <property type="entry name" value="Methyltransf_1N"/>
    <property type="match status" value="1"/>
</dbReference>
<evidence type="ECO:0000313" key="12">
    <source>
        <dbReference type="EMBL" id="SHI31358.1"/>
    </source>
</evidence>
<gene>
    <name evidence="12" type="ORF">SAMN02745691_00060</name>
</gene>
<evidence type="ECO:0000256" key="1">
    <source>
        <dbReference type="ARBA" id="ARBA00001286"/>
    </source>
</evidence>
<keyword evidence="3 9" id="KW-0963">Cytoplasm</keyword>
<organism evidence="12 13">
    <name type="scientific">Parasporobacterium paucivorans DSM 15970</name>
    <dbReference type="NCBI Taxonomy" id="1122934"/>
    <lineage>
        <taxon>Bacteria</taxon>
        <taxon>Bacillati</taxon>
        <taxon>Bacillota</taxon>
        <taxon>Clostridia</taxon>
        <taxon>Lachnospirales</taxon>
        <taxon>Lachnospiraceae</taxon>
        <taxon>Parasporobacterium</taxon>
    </lineage>
</organism>
<dbReference type="InterPro" id="IPR036217">
    <property type="entry name" value="MethylDNA_cys_MeTrfase_DNAb"/>
</dbReference>
<comment type="miscellaneous">
    <text evidence="9">This enzyme catalyzes only one turnover and therefore is not strictly catalytic. According to one definition, an enzyme is a biocatalyst that acts repeatedly and over many reaction cycles.</text>
</comment>
<dbReference type="EC" id="2.1.1.63" evidence="9"/>
<dbReference type="InterPro" id="IPR036388">
    <property type="entry name" value="WH-like_DNA-bd_sf"/>
</dbReference>
<dbReference type="InterPro" id="IPR001497">
    <property type="entry name" value="MethylDNA_cys_MeTrfase_AS"/>
</dbReference>
<evidence type="ECO:0000256" key="4">
    <source>
        <dbReference type="ARBA" id="ARBA00022603"/>
    </source>
</evidence>
<evidence type="ECO:0000256" key="6">
    <source>
        <dbReference type="ARBA" id="ARBA00022763"/>
    </source>
</evidence>
<evidence type="ECO:0000313" key="13">
    <source>
        <dbReference type="Proteomes" id="UP000184342"/>
    </source>
</evidence>
<evidence type="ECO:0000259" key="11">
    <source>
        <dbReference type="Pfam" id="PF02870"/>
    </source>
</evidence>
<evidence type="ECO:0000256" key="7">
    <source>
        <dbReference type="ARBA" id="ARBA00023204"/>
    </source>
</evidence>
<keyword evidence="13" id="KW-1185">Reference proteome</keyword>
<feature type="domain" description="Methylated-DNA-[protein]-cysteine S-methyltransferase DNA binding" evidence="10">
    <location>
        <begin position="72"/>
        <end position="151"/>
    </location>
</feature>
<feature type="active site" description="Nucleophile; methyl group acceptor" evidence="9">
    <location>
        <position position="123"/>
    </location>
</feature>
<evidence type="ECO:0000256" key="5">
    <source>
        <dbReference type="ARBA" id="ARBA00022679"/>
    </source>
</evidence>
<dbReference type="PANTHER" id="PTHR10815">
    <property type="entry name" value="METHYLATED-DNA--PROTEIN-CYSTEINE METHYLTRANSFERASE"/>
    <property type="match status" value="1"/>
</dbReference>
<comment type="function">
    <text evidence="9">Involved in the cellular defense against the biological effects of O6-methylguanine (O6-MeG) and O4-methylthymine (O4-MeT) in DNA. Repairs the methylated nucleobase in DNA by stoichiometrically transferring the methyl group to a cysteine residue in the enzyme. This is a suicide reaction: the enzyme is irreversibly inactivated.</text>
</comment>
<comment type="catalytic activity">
    <reaction evidence="8 9">
        <text>a 6-O-methyl-2'-deoxyguanosine in DNA + L-cysteinyl-[protein] = S-methyl-L-cysteinyl-[protein] + a 2'-deoxyguanosine in DNA</text>
        <dbReference type="Rhea" id="RHEA:24000"/>
        <dbReference type="Rhea" id="RHEA-COMP:10131"/>
        <dbReference type="Rhea" id="RHEA-COMP:10132"/>
        <dbReference type="Rhea" id="RHEA-COMP:11367"/>
        <dbReference type="Rhea" id="RHEA-COMP:11368"/>
        <dbReference type="ChEBI" id="CHEBI:29950"/>
        <dbReference type="ChEBI" id="CHEBI:82612"/>
        <dbReference type="ChEBI" id="CHEBI:85445"/>
        <dbReference type="ChEBI" id="CHEBI:85448"/>
        <dbReference type="EC" id="2.1.1.63"/>
    </reaction>
</comment>
<dbReference type="InterPro" id="IPR014048">
    <property type="entry name" value="MethylDNA_cys_MeTrfase_DNA-bd"/>
</dbReference>
<dbReference type="Proteomes" id="UP000184342">
    <property type="component" value="Unassembled WGS sequence"/>
</dbReference>
<dbReference type="Gene3D" id="1.10.10.10">
    <property type="entry name" value="Winged helix-like DNA-binding domain superfamily/Winged helix DNA-binding domain"/>
    <property type="match status" value="1"/>
</dbReference>
<dbReference type="PROSITE" id="PS00374">
    <property type="entry name" value="MGMT"/>
    <property type="match status" value="1"/>
</dbReference>
<dbReference type="Pfam" id="PF01035">
    <property type="entry name" value="DNA_binding_1"/>
    <property type="match status" value="1"/>
</dbReference>
<evidence type="ECO:0000256" key="8">
    <source>
        <dbReference type="ARBA" id="ARBA00049348"/>
    </source>
</evidence>
<dbReference type="InterPro" id="IPR008332">
    <property type="entry name" value="MethylG_MeTrfase_N"/>
</dbReference>
<proteinExistence type="inferred from homology"/>
<dbReference type="GO" id="GO:0003908">
    <property type="term" value="F:methylated-DNA-[protein]-cysteine S-methyltransferase activity"/>
    <property type="evidence" value="ECO:0007669"/>
    <property type="project" value="UniProtKB-UniRule"/>
</dbReference>
<sequence length="157" mass="17494">MGKAYYCYSTMIGEVTIASSEDVITNIYFGNVHLPFPEKETEILRRTALELKEYLNGDRKNFDVPIELKGTEFEVSVWNELQNIPYGETACYSQIAERIGNPKACRAVGGANGRNPIPIIIPCHRVISKDKTLGGFSGGLDIKEKLLAVEKNNLPRT</sequence>
<name>A0A1M6A4F3_9FIRM</name>
<keyword evidence="5 9" id="KW-0808">Transferase</keyword>
<dbReference type="STRING" id="1122934.SAMN02745691_00060"/>